<dbReference type="GO" id="GO:0005783">
    <property type="term" value="C:endoplasmic reticulum"/>
    <property type="evidence" value="ECO:0007669"/>
    <property type="project" value="UniProtKB-SubCell"/>
</dbReference>
<accession>A0A9P0Q1F2</accession>
<evidence type="ECO:0000256" key="9">
    <source>
        <dbReference type="ARBA" id="ARBA00022989"/>
    </source>
</evidence>
<evidence type="ECO:0000256" key="11">
    <source>
        <dbReference type="ARBA" id="ARBA00023136"/>
    </source>
</evidence>
<dbReference type="EMBL" id="CAKOFQ010007697">
    <property type="protein sequence ID" value="CAH2006617.1"/>
    <property type="molecule type" value="Genomic_DNA"/>
</dbReference>
<dbReference type="EC" id="2.3.1.n6" evidence="17"/>
<dbReference type="PANTHER" id="PTHR13906">
    <property type="entry name" value="PORCUPINE"/>
    <property type="match status" value="1"/>
</dbReference>
<comment type="similarity">
    <text evidence="4">Belongs to the membrane-bound acyltransferase family.</text>
</comment>
<keyword evidence="10" id="KW-0443">Lipid metabolism</keyword>
<organism evidence="20 21">
    <name type="scientific">Acanthoscelides obtectus</name>
    <name type="common">Bean weevil</name>
    <name type="synonym">Bruchus obtectus</name>
    <dbReference type="NCBI Taxonomy" id="200917"/>
    <lineage>
        <taxon>Eukaryota</taxon>
        <taxon>Metazoa</taxon>
        <taxon>Ecdysozoa</taxon>
        <taxon>Arthropoda</taxon>
        <taxon>Hexapoda</taxon>
        <taxon>Insecta</taxon>
        <taxon>Pterygota</taxon>
        <taxon>Neoptera</taxon>
        <taxon>Endopterygota</taxon>
        <taxon>Coleoptera</taxon>
        <taxon>Polyphaga</taxon>
        <taxon>Cucujiformia</taxon>
        <taxon>Chrysomeloidea</taxon>
        <taxon>Chrysomelidae</taxon>
        <taxon>Bruchinae</taxon>
        <taxon>Bruchini</taxon>
        <taxon>Acanthoscelides</taxon>
    </lineage>
</organism>
<evidence type="ECO:0000256" key="2">
    <source>
        <dbReference type="ARBA" id="ARBA00004240"/>
    </source>
</evidence>
<evidence type="ECO:0000256" key="19">
    <source>
        <dbReference type="SAM" id="Phobius"/>
    </source>
</evidence>
<dbReference type="EC" id="2.3.1.23" evidence="16"/>
<feature type="transmembrane region" description="Helical" evidence="19">
    <location>
        <begin position="51"/>
        <end position="68"/>
    </location>
</feature>
<proteinExistence type="inferred from homology"/>
<evidence type="ECO:0000313" key="21">
    <source>
        <dbReference type="Proteomes" id="UP001152888"/>
    </source>
</evidence>
<feature type="transmembrane region" description="Helical" evidence="19">
    <location>
        <begin position="363"/>
        <end position="381"/>
    </location>
</feature>
<keyword evidence="13" id="KW-1208">Phospholipid metabolism</keyword>
<keyword evidence="9 19" id="KW-1133">Transmembrane helix</keyword>
<feature type="transmembrane region" description="Helical" evidence="19">
    <location>
        <begin position="438"/>
        <end position="461"/>
    </location>
</feature>
<dbReference type="PANTHER" id="PTHR13906:SF14">
    <property type="entry name" value="LYSOPHOSPHOLIPID ACYLTRANSFERASE 5"/>
    <property type="match status" value="1"/>
</dbReference>
<keyword evidence="21" id="KW-1185">Reference proteome</keyword>
<keyword evidence="11 19" id="KW-0472">Membrane</keyword>
<evidence type="ECO:0000256" key="1">
    <source>
        <dbReference type="ARBA" id="ARBA00004141"/>
    </source>
</evidence>
<evidence type="ECO:0000256" key="13">
    <source>
        <dbReference type="ARBA" id="ARBA00023264"/>
    </source>
</evidence>
<evidence type="ECO:0000256" key="18">
    <source>
        <dbReference type="ARBA" id="ARBA00039721"/>
    </source>
</evidence>
<dbReference type="Pfam" id="PF03062">
    <property type="entry name" value="MBOAT"/>
    <property type="match status" value="1"/>
</dbReference>
<dbReference type="GO" id="GO:0030258">
    <property type="term" value="P:lipid modification"/>
    <property type="evidence" value="ECO:0007669"/>
    <property type="project" value="TreeGrafter"/>
</dbReference>
<feature type="transmembrane region" description="Helical" evidence="19">
    <location>
        <begin position="402"/>
        <end position="426"/>
    </location>
</feature>
<dbReference type="GO" id="GO:0047184">
    <property type="term" value="F:1-acylglycerophosphocholine O-acyltransferase activity"/>
    <property type="evidence" value="ECO:0007669"/>
    <property type="project" value="UniProtKB-EC"/>
</dbReference>
<keyword evidence="12" id="KW-0594">Phospholipid biosynthesis</keyword>
<evidence type="ECO:0000256" key="4">
    <source>
        <dbReference type="ARBA" id="ARBA00010323"/>
    </source>
</evidence>
<keyword evidence="6" id="KW-0808">Transferase</keyword>
<comment type="pathway">
    <text evidence="15">Phospholipid metabolism.</text>
</comment>
<name>A0A9P0Q1F2_ACAOB</name>
<evidence type="ECO:0000256" key="15">
    <source>
        <dbReference type="ARBA" id="ARBA00025707"/>
    </source>
</evidence>
<evidence type="ECO:0000256" key="14">
    <source>
        <dbReference type="ARBA" id="ARBA00023315"/>
    </source>
</evidence>
<dbReference type="InterPro" id="IPR004299">
    <property type="entry name" value="MBOAT_fam"/>
</dbReference>
<keyword evidence="5" id="KW-0444">Lipid biosynthesis</keyword>
<evidence type="ECO:0000256" key="5">
    <source>
        <dbReference type="ARBA" id="ARBA00022516"/>
    </source>
</evidence>
<keyword evidence="7 19" id="KW-0812">Transmembrane</keyword>
<evidence type="ECO:0000313" key="20">
    <source>
        <dbReference type="EMBL" id="CAH2006617.1"/>
    </source>
</evidence>
<keyword evidence="14" id="KW-0012">Acyltransferase</keyword>
<evidence type="ECO:0000256" key="7">
    <source>
        <dbReference type="ARBA" id="ARBA00022692"/>
    </source>
</evidence>
<sequence length="471" mass="54553">MSEETGGGLITNFSKTIGVTEPALKLILTVFAGYPLALIHRKYLYGKDVSLQHLFFIVTGFALGYWNYGKDINHCVLTIFFTYCTLLLLKGTAICVAVIFIFTMSHLLIGYLYCSTDSYDINWTMPQCILVLRLIGVAFDYYDGHQPPNTLSADSKKLALQKRPSLLELFGHSFFPAAFIVGPQFSMKRYLQFVGGQYSKKDTINDPPDCIEPAVQRLCLGIGYLIVFQTLGMFVSDEYLLTDEFANVNFFKKMLLLGIWGKYTLYKYISCWLLSEGACIMFGLAYDGEDEKGNPKWNGVENIELNIFENITQFQDYVKSFNVNTNKWLGQYVYKRLKFLGNRLISQFVSLMFLAVWHGFHSGYYVCFMFEFIVIYMERDIKSIIKSDERLTKFFSDPRLQLPINIILRLYTFIFMGWCLLSFGLLQFNRYMLAYKNVNYVGIILFVLWPIVYAPIIRFVLKKFKKNRSTE</sequence>
<evidence type="ECO:0000256" key="6">
    <source>
        <dbReference type="ARBA" id="ARBA00022679"/>
    </source>
</evidence>
<comment type="subcellular location">
    <subcellularLocation>
        <location evidence="2">Endoplasmic reticulum</location>
    </subcellularLocation>
    <subcellularLocation>
        <location evidence="1">Membrane</location>
        <topology evidence="1">Multi-pass membrane protein</topology>
    </subcellularLocation>
</comment>
<dbReference type="GO" id="GO:0006656">
    <property type="term" value="P:phosphatidylcholine biosynthetic process"/>
    <property type="evidence" value="ECO:0007669"/>
    <property type="project" value="TreeGrafter"/>
</dbReference>
<keyword evidence="8" id="KW-0256">Endoplasmic reticulum</keyword>
<comment type="caution">
    <text evidence="20">The sequence shown here is derived from an EMBL/GenBank/DDBJ whole genome shotgun (WGS) entry which is preliminary data.</text>
</comment>
<evidence type="ECO:0000256" key="3">
    <source>
        <dbReference type="ARBA" id="ARBA00005074"/>
    </source>
</evidence>
<evidence type="ECO:0000256" key="12">
    <source>
        <dbReference type="ARBA" id="ARBA00023209"/>
    </source>
</evidence>
<dbReference type="GO" id="GO:0071617">
    <property type="term" value="F:lysophospholipid acyltransferase activity"/>
    <property type="evidence" value="ECO:0007669"/>
    <property type="project" value="TreeGrafter"/>
</dbReference>
<evidence type="ECO:0000256" key="8">
    <source>
        <dbReference type="ARBA" id="ARBA00022824"/>
    </source>
</evidence>
<evidence type="ECO:0000256" key="16">
    <source>
        <dbReference type="ARBA" id="ARBA00026120"/>
    </source>
</evidence>
<evidence type="ECO:0000256" key="17">
    <source>
        <dbReference type="ARBA" id="ARBA00038923"/>
    </source>
</evidence>
<protein>
    <recommendedName>
        <fullName evidence="18">Lysophospholipid acyltransferase 5</fullName>
        <ecNumber evidence="16">2.3.1.23</ecNumber>
        <ecNumber evidence="17">2.3.1.n6</ecNumber>
    </recommendedName>
</protein>
<dbReference type="AlphaFoldDB" id="A0A9P0Q1F2"/>
<dbReference type="InterPro" id="IPR049941">
    <property type="entry name" value="LPLAT_7/PORCN-like"/>
</dbReference>
<feature type="transmembrane region" description="Helical" evidence="19">
    <location>
        <begin position="80"/>
        <end position="102"/>
    </location>
</feature>
<reference evidence="20" key="1">
    <citation type="submission" date="2022-03" db="EMBL/GenBank/DDBJ databases">
        <authorList>
            <person name="Sayadi A."/>
        </authorList>
    </citation>
    <scope>NUCLEOTIDE SEQUENCE</scope>
</reference>
<comment type="pathway">
    <text evidence="3">Lipid metabolism; phospholipid metabolism.</text>
</comment>
<dbReference type="OrthoDB" id="5974730at2759"/>
<evidence type="ECO:0000256" key="10">
    <source>
        <dbReference type="ARBA" id="ARBA00023098"/>
    </source>
</evidence>
<gene>
    <name evidence="20" type="ORF">ACAOBT_LOCUS29199</name>
</gene>
<dbReference type="GO" id="GO:0016020">
    <property type="term" value="C:membrane"/>
    <property type="evidence" value="ECO:0007669"/>
    <property type="project" value="UniProtKB-SubCell"/>
</dbReference>
<dbReference type="Proteomes" id="UP001152888">
    <property type="component" value="Unassembled WGS sequence"/>
</dbReference>
<feature type="transmembrane region" description="Helical" evidence="19">
    <location>
        <begin position="22"/>
        <end position="39"/>
    </location>
</feature>